<dbReference type="Gene3D" id="3.60.21.10">
    <property type="match status" value="1"/>
</dbReference>
<dbReference type="InterPro" id="IPR051693">
    <property type="entry name" value="UPF0046_metallophosphoest"/>
</dbReference>
<evidence type="ECO:0000259" key="1">
    <source>
        <dbReference type="Pfam" id="PF00149"/>
    </source>
</evidence>
<dbReference type="PANTHER" id="PTHR12905:SF0">
    <property type="entry name" value="CALCINEURIN-LIKE PHOSPHOESTERASE DOMAIN-CONTAINING PROTEIN"/>
    <property type="match status" value="1"/>
</dbReference>
<keyword evidence="3" id="KW-1185">Reference proteome</keyword>
<feature type="domain" description="Calcineurin-like phosphoesterase" evidence="1">
    <location>
        <begin position="6"/>
        <end position="210"/>
    </location>
</feature>
<dbReference type="Proteomes" id="UP001465668">
    <property type="component" value="Unassembled WGS sequence"/>
</dbReference>
<dbReference type="SUPFAM" id="SSF56300">
    <property type="entry name" value="Metallo-dependent phosphatases"/>
    <property type="match status" value="1"/>
</dbReference>
<evidence type="ECO:0000313" key="2">
    <source>
        <dbReference type="EMBL" id="KAK9781548.1"/>
    </source>
</evidence>
<comment type="caution">
    <text evidence="2">The sequence shown here is derived from an EMBL/GenBank/DDBJ whole genome shotgun (WGS) entry which is preliminary data.</text>
</comment>
<evidence type="ECO:0000313" key="3">
    <source>
        <dbReference type="Proteomes" id="UP001465668"/>
    </source>
</evidence>
<dbReference type="CDD" id="cd07379">
    <property type="entry name" value="MPP_239FB"/>
    <property type="match status" value="1"/>
</dbReference>
<dbReference type="InterPro" id="IPR029052">
    <property type="entry name" value="Metallo-depent_PP-like"/>
</dbReference>
<dbReference type="InterPro" id="IPR004843">
    <property type="entry name" value="Calcineurin-like_PHP"/>
</dbReference>
<proteinExistence type="predicted"/>
<protein>
    <submittedName>
        <fullName evidence="2">Calcineurin-like phosphoesterase domain-containing protein</fullName>
    </submittedName>
</protein>
<reference evidence="2 3" key="1">
    <citation type="submission" date="2024-02" db="EMBL/GenBank/DDBJ databases">
        <title>First draft genome assembly of two strains of Seiridium cardinale.</title>
        <authorList>
            <person name="Emiliani G."/>
            <person name="Scali E."/>
        </authorList>
    </citation>
    <scope>NUCLEOTIDE SEQUENCE [LARGE SCALE GENOMIC DNA]</scope>
    <source>
        <strain evidence="2 3">BM-138-000479</strain>
    </source>
</reference>
<organism evidence="2 3">
    <name type="scientific">Seiridium cardinale</name>
    <dbReference type="NCBI Taxonomy" id="138064"/>
    <lineage>
        <taxon>Eukaryota</taxon>
        <taxon>Fungi</taxon>
        <taxon>Dikarya</taxon>
        <taxon>Ascomycota</taxon>
        <taxon>Pezizomycotina</taxon>
        <taxon>Sordariomycetes</taxon>
        <taxon>Xylariomycetidae</taxon>
        <taxon>Amphisphaeriales</taxon>
        <taxon>Sporocadaceae</taxon>
        <taxon>Seiridium</taxon>
    </lineage>
</organism>
<gene>
    <name evidence="2" type="ORF">SCAR479_01419</name>
</gene>
<name>A0ABR2Y5Y1_9PEZI</name>
<dbReference type="PANTHER" id="PTHR12905">
    <property type="entry name" value="METALLOPHOSPHOESTERASE"/>
    <property type="match status" value="1"/>
</dbReference>
<dbReference type="EMBL" id="JARVKM010000003">
    <property type="protein sequence ID" value="KAK9781548.1"/>
    <property type="molecule type" value="Genomic_DNA"/>
</dbReference>
<sequence>MGVKTRLLIISDTHGKIFPIHKDEQRADVAIHCGDLTDESKIDEFRRTIELLRRLPVPLKLVISGNHDLTLDEPAFRRALSDTPQDIEPDLITREFGYFGESRQLFEEAKDAGIVYLDEGNYQFTLENGASLRVYASPYTPSNGGGAFQYPHHTNHDFALAEGTHVSVTHGPPKGIMDYTDSKERAGCPQLFSAIAKTKPLLHCFGHIHEGWGAKLVTWRDQLGDNPSHFSAIDNDKSLVIEKLSNLSPSKFDTAESILEKTQRAQSYARKGCCSTSHCLGDKNPINHGTQTLFINASIQGRENELPVHPPWIVDIELPMSVIQPSKLLHTPE</sequence>
<dbReference type="Pfam" id="PF00149">
    <property type="entry name" value="Metallophos"/>
    <property type="match status" value="1"/>
</dbReference>
<accession>A0ABR2Y5Y1</accession>